<feature type="domain" description="Peptidase C1A papain C-terminal" evidence="4">
    <location>
        <begin position="116"/>
        <end position="340"/>
    </location>
</feature>
<dbReference type="PANTHER" id="PTHR12411">
    <property type="entry name" value="CYSTEINE PROTEASE FAMILY C1-RELATED"/>
    <property type="match status" value="1"/>
</dbReference>
<name>A0A9J6BHL5_POLVA</name>
<evidence type="ECO:0000256" key="1">
    <source>
        <dbReference type="ARBA" id="ARBA00008455"/>
    </source>
</evidence>
<feature type="signal peptide" evidence="3">
    <location>
        <begin position="1"/>
        <end position="18"/>
    </location>
</feature>
<dbReference type="AlphaFoldDB" id="A0A9J6BHL5"/>
<dbReference type="Gene3D" id="3.90.70.10">
    <property type="entry name" value="Cysteine proteinases"/>
    <property type="match status" value="1"/>
</dbReference>
<dbReference type="EMBL" id="JADBJN010000004">
    <property type="protein sequence ID" value="KAG5669385.1"/>
    <property type="molecule type" value="Genomic_DNA"/>
</dbReference>
<dbReference type="Pfam" id="PF08246">
    <property type="entry name" value="Inhibitor_I29"/>
    <property type="match status" value="1"/>
</dbReference>
<dbReference type="InterPro" id="IPR000668">
    <property type="entry name" value="Peptidase_C1A_C"/>
</dbReference>
<dbReference type="Proteomes" id="UP001107558">
    <property type="component" value="Chromosome 4"/>
</dbReference>
<evidence type="ECO:0000256" key="2">
    <source>
        <dbReference type="SAM" id="MobiDB-lite"/>
    </source>
</evidence>
<evidence type="ECO:0000256" key="3">
    <source>
        <dbReference type="SAM" id="SignalP"/>
    </source>
</evidence>
<protein>
    <submittedName>
        <fullName evidence="6">Uncharacterized protein</fullName>
    </submittedName>
</protein>
<comment type="caution">
    <text evidence="6">The sequence shown here is derived from an EMBL/GenBank/DDBJ whole genome shotgun (WGS) entry which is preliminary data.</text>
</comment>
<dbReference type="InterPro" id="IPR025661">
    <property type="entry name" value="Pept_asp_AS"/>
</dbReference>
<evidence type="ECO:0000313" key="7">
    <source>
        <dbReference type="Proteomes" id="UP001107558"/>
    </source>
</evidence>
<accession>A0A9J6BHL5</accession>
<dbReference type="InterPro" id="IPR013128">
    <property type="entry name" value="Peptidase_C1A"/>
</dbReference>
<evidence type="ECO:0000313" key="6">
    <source>
        <dbReference type="EMBL" id="KAG5669385.1"/>
    </source>
</evidence>
<sequence length="443" mass="49150">MKLFSLLLFSIFIAFATSFWYTPELKKEFDEFKVKFNKSYRNKFAEIIAMLNFKNCTEFIRKHNADESSTFLLGVTQLCDLSYEALMNFTARALPEGPMMESRALSYVDPSIFPVGPTSIDWRDSGCVTPVKDEFYYCNSCYAFSGVAALESQWCLKNNISVTLSEQMIIDCSKGFFGNQGCNGGSQGASWTYIEMISDGIESDTTYPFIQLAPNIVQKCQYNRSRAVATTIGYSRLQSRNITLLQNAIAAVGPVAASMNGGWPTFWYYSDGVYSDADCKPSRSHSVLIVGYGVDDSVDPPIPYWICKNSWSIYFGDNGYFKILAGKNICGIEVQLVYPLVPYVADWTTTTTTTRRPTTTTTRPTTTTTRSSTTSTSTKTTTTTIRPTTTTTEITTSTTTRPTTTITTTTNPATTTTTTETTVNIATSTEELTTIETQDTTAF</sequence>
<proteinExistence type="inferred from homology"/>
<dbReference type="GO" id="GO:0008234">
    <property type="term" value="F:cysteine-type peptidase activity"/>
    <property type="evidence" value="ECO:0007669"/>
    <property type="project" value="InterPro"/>
</dbReference>
<reference evidence="6" key="1">
    <citation type="submission" date="2021-03" db="EMBL/GenBank/DDBJ databases">
        <title>Chromosome level genome of the anhydrobiotic midge Polypedilum vanderplanki.</title>
        <authorList>
            <person name="Yoshida Y."/>
            <person name="Kikawada T."/>
            <person name="Gusev O."/>
        </authorList>
    </citation>
    <scope>NUCLEOTIDE SEQUENCE</scope>
    <source>
        <strain evidence="6">NIAS01</strain>
        <tissue evidence="6">Whole body or cell culture</tissue>
    </source>
</reference>
<comment type="similarity">
    <text evidence="1">Belongs to the peptidase C1 family.</text>
</comment>
<dbReference type="SMART" id="SM00848">
    <property type="entry name" value="Inhibitor_I29"/>
    <property type="match status" value="1"/>
</dbReference>
<evidence type="ECO:0000259" key="5">
    <source>
        <dbReference type="SMART" id="SM00848"/>
    </source>
</evidence>
<feature type="domain" description="Cathepsin propeptide inhibitor" evidence="5">
    <location>
        <begin position="29"/>
        <end position="86"/>
    </location>
</feature>
<dbReference type="OrthoDB" id="190265at2759"/>
<organism evidence="6 7">
    <name type="scientific">Polypedilum vanderplanki</name>
    <name type="common">Sleeping chironomid midge</name>
    <dbReference type="NCBI Taxonomy" id="319348"/>
    <lineage>
        <taxon>Eukaryota</taxon>
        <taxon>Metazoa</taxon>
        <taxon>Ecdysozoa</taxon>
        <taxon>Arthropoda</taxon>
        <taxon>Hexapoda</taxon>
        <taxon>Insecta</taxon>
        <taxon>Pterygota</taxon>
        <taxon>Neoptera</taxon>
        <taxon>Endopterygota</taxon>
        <taxon>Diptera</taxon>
        <taxon>Nematocera</taxon>
        <taxon>Chironomoidea</taxon>
        <taxon>Chironomidae</taxon>
        <taxon>Chironominae</taxon>
        <taxon>Polypedilum</taxon>
        <taxon>Polypedilum</taxon>
    </lineage>
</organism>
<keyword evidence="3" id="KW-0732">Signal</keyword>
<dbReference type="InterPro" id="IPR013201">
    <property type="entry name" value="Prot_inhib_I29"/>
</dbReference>
<evidence type="ECO:0000259" key="4">
    <source>
        <dbReference type="SMART" id="SM00645"/>
    </source>
</evidence>
<dbReference type="Pfam" id="PF00112">
    <property type="entry name" value="Peptidase_C1"/>
    <property type="match status" value="1"/>
</dbReference>
<dbReference type="InterPro" id="IPR038765">
    <property type="entry name" value="Papain-like_cys_pep_sf"/>
</dbReference>
<dbReference type="GO" id="GO:0006508">
    <property type="term" value="P:proteolysis"/>
    <property type="evidence" value="ECO:0007669"/>
    <property type="project" value="InterPro"/>
</dbReference>
<keyword evidence="7" id="KW-1185">Reference proteome</keyword>
<dbReference type="PRINTS" id="PR00705">
    <property type="entry name" value="PAPAIN"/>
</dbReference>
<dbReference type="SUPFAM" id="SSF54001">
    <property type="entry name" value="Cysteine proteinases"/>
    <property type="match status" value="1"/>
</dbReference>
<feature type="region of interest" description="Disordered" evidence="2">
    <location>
        <begin position="353"/>
        <end position="417"/>
    </location>
</feature>
<dbReference type="CDD" id="cd02248">
    <property type="entry name" value="Peptidase_C1A"/>
    <property type="match status" value="1"/>
</dbReference>
<dbReference type="InterPro" id="IPR039417">
    <property type="entry name" value="Peptidase_C1A_papain-like"/>
</dbReference>
<gene>
    <name evidence="6" type="ORF">PVAND_017272</name>
</gene>
<dbReference type="PROSITE" id="PS00640">
    <property type="entry name" value="THIOL_PROTEASE_ASN"/>
    <property type="match status" value="1"/>
</dbReference>
<dbReference type="SMART" id="SM00645">
    <property type="entry name" value="Pept_C1"/>
    <property type="match status" value="1"/>
</dbReference>
<feature type="chain" id="PRO_5039906959" evidence="3">
    <location>
        <begin position="19"/>
        <end position="443"/>
    </location>
</feature>